<dbReference type="OMA" id="TWTKEID"/>
<keyword evidence="5 8" id="KW-0769">Symport</keyword>
<evidence type="ECO:0000256" key="5">
    <source>
        <dbReference type="ARBA" id="ARBA00022847"/>
    </source>
</evidence>
<comment type="similarity">
    <text evidence="8">Belongs to the dicarboxylate/amino acid:cation symporter (DAACS) (TC 2.A.23) family.</text>
</comment>
<feature type="transmembrane region" description="Helical" evidence="8">
    <location>
        <begin position="15"/>
        <end position="33"/>
    </location>
</feature>
<dbReference type="AlphaFoldDB" id="A0A137PAF8"/>
<name>A0A137PAF8_CONC2</name>
<keyword evidence="2 8" id="KW-0813">Transport</keyword>
<evidence type="ECO:0000256" key="7">
    <source>
        <dbReference type="ARBA" id="ARBA00023136"/>
    </source>
</evidence>
<evidence type="ECO:0000256" key="4">
    <source>
        <dbReference type="ARBA" id="ARBA00022692"/>
    </source>
</evidence>
<evidence type="ECO:0000313" key="9">
    <source>
        <dbReference type="EMBL" id="KXN71998.1"/>
    </source>
</evidence>
<proteinExistence type="inferred from homology"/>
<feature type="transmembrane region" description="Helical" evidence="8">
    <location>
        <begin position="83"/>
        <end position="109"/>
    </location>
</feature>
<dbReference type="PANTHER" id="PTHR42865:SF7">
    <property type="entry name" value="PROTON_GLUTAMATE-ASPARTATE SYMPORTER"/>
    <property type="match status" value="1"/>
</dbReference>
<keyword evidence="4 8" id="KW-0812">Transmembrane</keyword>
<reference evidence="9 10" key="1">
    <citation type="journal article" date="2015" name="Genome Biol. Evol.">
        <title>Phylogenomic analyses indicate that early fungi evolved digesting cell walls of algal ancestors of land plants.</title>
        <authorList>
            <person name="Chang Y."/>
            <person name="Wang S."/>
            <person name="Sekimoto S."/>
            <person name="Aerts A.L."/>
            <person name="Choi C."/>
            <person name="Clum A."/>
            <person name="LaButti K.M."/>
            <person name="Lindquist E.A."/>
            <person name="Yee Ngan C."/>
            <person name="Ohm R.A."/>
            <person name="Salamov A.A."/>
            <person name="Grigoriev I.V."/>
            <person name="Spatafora J.W."/>
            <person name="Berbee M.L."/>
        </authorList>
    </citation>
    <scope>NUCLEOTIDE SEQUENCE [LARGE SCALE GENOMIC DNA]</scope>
    <source>
        <strain evidence="9 10">NRRL 28638</strain>
    </source>
</reference>
<dbReference type="Gene3D" id="1.10.3860.10">
    <property type="entry name" value="Sodium:dicarboxylate symporter"/>
    <property type="match status" value="1"/>
</dbReference>
<dbReference type="Pfam" id="PF00375">
    <property type="entry name" value="SDF"/>
    <property type="match status" value="1"/>
</dbReference>
<feature type="transmembrane region" description="Helical" evidence="8">
    <location>
        <begin position="230"/>
        <end position="254"/>
    </location>
</feature>
<dbReference type="InterPro" id="IPR036458">
    <property type="entry name" value="Na:dicarbo_symporter_sf"/>
</dbReference>
<dbReference type="PRINTS" id="PR00173">
    <property type="entry name" value="EDTRNSPORT"/>
</dbReference>
<organism evidence="9 10">
    <name type="scientific">Conidiobolus coronatus (strain ATCC 28846 / CBS 209.66 / NRRL 28638)</name>
    <name type="common">Delacroixia coronata</name>
    <dbReference type="NCBI Taxonomy" id="796925"/>
    <lineage>
        <taxon>Eukaryota</taxon>
        <taxon>Fungi</taxon>
        <taxon>Fungi incertae sedis</taxon>
        <taxon>Zoopagomycota</taxon>
        <taxon>Entomophthoromycotina</taxon>
        <taxon>Entomophthoromycetes</taxon>
        <taxon>Entomophthorales</taxon>
        <taxon>Ancylistaceae</taxon>
        <taxon>Conidiobolus</taxon>
    </lineage>
</organism>
<keyword evidence="6 8" id="KW-1133">Transmembrane helix</keyword>
<feature type="transmembrane region" description="Helical" evidence="8">
    <location>
        <begin position="197"/>
        <end position="218"/>
    </location>
</feature>
<keyword evidence="7 8" id="KW-0472">Membrane</keyword>
<dbReference type="GO" id="GO:0015293">
    <property type="term" value="F:symporter activity"/>
    <property type="evidence" value="ECO:0007669"/>
    <property type="project" value="UniProtKB-UniRule"/>
</dbReference>
<evidence type="ECO:0000256" key="1">
    <source>
        <dbReference type="ARBA" id="ARBA00004651"/>
    </source>
</evidence>
<feature type="transmembrane region" description="Helical" evidence="8">
    <location>
        <begin position="159"/>
        <end position="176"/>
    </location>
</feature>
<gene>
    <name evidence="9" type="ORF">CONCODRAFT_5229</name>
</gene>
<evidence type="ECO:0000256" key="3">
    <source>
        <dbReference type="ARBA" id="ARBA00022475"/>
    </source>
</evidence>
<sequence>MTNPLKVSWKYIRRINLTAWVFIGMIVGLIIGLCDKSGNSRQLSHISKMFINMIKALIVPLVFSTLVVGIAGHGDDLKRLGMLALKSIVYFEVVTTIALIIGLIAVNVIKPGKGVDLTGIVVSKTVKEATTNSADVTWYGIITHPVPDSFFKAASTNDVLQVVFCAVMFAVALVLVDKKYKPPMLHFLESLSKIMFTVTKLVMNFAPVGIMCALAATVNASGASVLVNMAALIGTLYGSLAILVVLVFIPVLLICRIPLLRFVKAISAPALIAFSTSSSEAALPKAMELMERFGVPKSTVSFVMPAGYTFNMDGGALYLTLAALFCAQAGGIEMPIGQQVVMLLTLMLTSKGIAGVPRAFLVILAGTVSSFKLPAEAIEVILGVDALMDMGRTVINLTGNCIACIAVSVWEGDFDYDLAHGRKEWVDPDVAESYSDDIETGHASSDKTVAAEPIHIAEKAQ</sequence>
<dbReference type="InterPro" id="IPR001991">
    <property type="entry name" value="Na-dicarboxylate_symporter"/>
</dbReference>
<dbReference type="EMBL" id="KQ964462">
    <property type="protein sequence ID" value="KXN71998.1"/>
    <property type="molecule type" value="Genomic_DNA"/>
</dbReference>
<dbReference type="GO" id="GO:0005886">
    <property type="term" value="C:plasma membrane"/>
    <property type="evidence" value="ECO:0007669"/>
    <property type="project" value="UniProtKB-SubCell"/>
</dbReference>
<protein>
    <recommendedName>
        <fullName evidence="8">Amino acid transporter</fullName>
    </recommendedName>
</protein>
<dbReference type="SUPFAM" id="SSF118215">
    <property type="entry name" value="Proton glutamate symport protein"/>
    <property type="match status" value="1"/>
</dbReference>
<comment type="subcellular location">
    <subcellularLocation>
        <location evidence="1">Cell membrane</location>
        <topology evidence="1">Multi-pass membrane protein</topology>
    </subcellularLocation>
    <subcellularLocation>
        <location evidence="8">Membrane</location>
        <topology evidence="8">Multi-pass membrane protein</topology>
    </subcellularLocation>
</comment>
<keyword evidence="3" id="KW-1003">Cell membrane</keyword>
<dbReference type="GO" id="GO:0006835">
    <property type="term" value="P:dicarboxylic acid transport"/>
    <property type="evidence" value="ECO:0007669"/>
    <property type="project" value="TreeGrafter"/>
</dbReference>
<dbReference type="PANTHER" id="PTHR42865">
    <property type="entry name" value="PROTON/GLUTAMATE-ASPARTATE SYMPORTER"/>
    <property type="match status" value="1"/>
</dbReference>
<feature type="transmembrane region" description="Helical" evidence="8">
    <location>
        <begin position="53"/>
        <end position="71"/>
    </location>
</feature>
<evidence type="ECO:0000256" key="2">
    <source>
        <dbReference type="ARBA" id="ARBA00022448"/>
    </source>
</evidence>
<dbReference type="Proteomes" id="UP000070444">
    <property type="component" value="Unassembled WGS sequence"/>
</dbReference>
<accession>A0A137PAF8</accession>
<evidence type="ECO:0000256" key="6">
    <source>
        <dbReference type="ARBA" id="ARBA00022989"/>
    </source>
</evidence>
<evidence type="ECO:0000256" key="8">
    <source>
        <dbReference type="RuleBase" id="RU361216"/>
    </source>
</evidence>
<dbReference type="FunFam" id="1.10.3860.10:FF:000001">
    <property type="entry name" value="C4-dicarboxylate transport protein"/>
    <property type="match status" value="1"/>
</dbReference>
<evidence type="ECO:0000313" key="10">
    <source>
        <dbReference type="Proteomes" id="UP000070444"/>
    </source>
</evidence>
<dbReference type="OrthoDB" id="5877963at2759"/>
<dbReference type="STRING" id="796925.A0A137PAF8"/>
<keyword evidence="10" id="KW-1185">Reference proteome</keyword>